<dbReference type="GO" id="GO:0006310">
    <property type="term" value="P:DNA recombination"/>
    <property type="evidence" value="ECO:0007669"/>
    <property type="project" value="UniProtKB-KW"/>
</dbReference>
<accession>A0AAW9PYF3</accession>
<dbReference type="EMBL" id="JAZBJZ010000015">
    <property type="protein sequence ID" value="MEE3716260.1"/>
    <property type="molecule type" value="Genomic_DNA"/>
</dbReference>
<sequence>MIEGKIAQANGRLKVANVGVRIEQKGNHLYLRATLPPKPDSDRIDAYQQRIALGIYASGAGLSAAEAEARKIGALLACKEFNWSPYLKINTDVPTVSSLVTKFETDYFSKRERSPKTETTYQKDYLSIFRKLPSDELLTRELMLSTILGTDADTKTRKRCCMVLGALAQFAGIEFDAKPYSGKYSPREVTPRNLPDDSAIADWFTKILNPNWQWFYGMVAAYGLRSHEVFQIDFSDFPVLTVLDGKTGRRRVWALYPEWCEAWNLNQVNPPKITGRNNSELSERASQYFRRGKMPFHLLDLRHCWAVRAIEFGLPIELAAQQMGHSVKTHTDLYHHWIDDRHHQRVYDLLMMRADRPTAPVHLVALQST</sequence>
<dbReference type="RefSeq" id="WP_330482687.1">
    <property type="nucleotide sequence ID" value="NZ_JAZBJZ010000015.1"/>
</dbReference>
<evidence type="ECO:0000256" key="1">
    <source>
        <dbReference type="ARBA" id="ARBA00023172"/>
    </source>
</evidence>
<dbReference type="SUPFAM" id="SSF56349">
    <property type="entry name" value="DNA breaking-rejoining enzymes"/>
    <property type="match status" value="1"/>
</dbReference>
<evidence type="ECO:0000313" key="4">
    <source>
        <dbReference type="Proteomes" id="UP001333818"/>
    </source>
</evidence>
<proteinExistence type="predicted"/>
<dbReference type="Proteomes" id="UP001333818">
    <property type="component" value="Unassembled WGS sequence"/>
</dbReference>
<dbReference type="Gene3D" id="1.10.443.10">
    <property type="entry name" value="Intergrase catalytic core"/>
    <property type="match status" value="1"/>
</dbReference>
<dbReference type="InterPro" id="IPR002104">
    <property type="entry name" value="Integrase_catalytic"/>
</dbReference>
<dbReference type="InterPro" id="IPR013762">
    <property type="entry name" value="Integrase-like_cat_sf"/>
</dbReference>
<keyword evidence="1" id="KW-0233">DNA recombination</keyword>
<dbReference type="AlphaFoldDB" id="A0AAW9PYF3"/>
<keyword evidence="4" id="KW-1185">Reference proteome</keyword>
<organism evidence="3 4">
    <name type="scientific">Tumidithrix elongata BACA0141</name>
    <dbReference type="NCBI Taxonomy" id="2716417"/>
    <lineage>
        <taxon>Bacteria</taxon>
        <taxon>Bacillati</taxon>
        <taxon>Cyanobacteriota</taxon>
        <taxon>Cyanophyceae</taxon>
        <taxon>Pseudanabaenales</taxon>
        <taxon>Pseudanabaenaceae</taxon>
        <taxon>Tumidithrix</taxon>
        <taxon>Tumidithrix elongata</taxon>
    </lineage>
</organism>
<gene>
    <name evidence="3" type="ORF">V2H45_05830</name>
</gene>
<evidence type="ECO:0000259" key="2">
    <source>
        <dbReference type="PROSITE" id="PS51898"/>
    </source>
</evidence>
<name>A0AAW9PYF3_9CYAN</name>
<dbReference type="PROSITE" id="PS51898">
    <property type="entry name" value="TYR_RECOMBINASE"/>
    <property type="match status" value="1"/>
</dbReference>
<dbReference type="GO" id="GO:0003677">
    <property type="term" value="F:DNA binding"/>
    <property type="evidence" value="ECO:0007669"/>
    <property type="project" value="InterPro"/>
</dbReference>
<feature type="domain" description="Tyr recombinase" evidence="2">
    <location>
        <begin position="189"/>
        <end position="348"/>
    </location>
</feature>
<dbReference type="InterPro" id="IPR011010">
    <property type="entry name" value="DNA_brk_join_enz"/>
</dbReference>
<comment type="caution">
    <text evidence="3">The sequence shown here is derived from an EMBL/GenBank/DDBJ whole genome shotgun (WGS) entry which is preliminary data.</text>
</comment>
<evidence type="ECO:0000313" key="3">
    <source>
        <dbReference type="EMBL" id="MEE3716260.1"/>
    </source>
</evidence>
<reference evidence="3" key="1">
    <citation type="submission" date="2024-01" db="EMBL/GenBank/DDBJ databases">
        <title>Bank of Algae and Cyanobacteria of the Azores (BACA) strain genomes.</title>
        <authorList>
            <person name="Luz R."/>
            <person name="Cordeiro R."/>
            <person name="Fonseca A."/>
            <person name="Goncalves V."/>
        </authorList>
    </citation>
    <scope>NUCLEOTIDE SEQUENCE</scope>
    <source>
        <strain evidence="3">BACA0141</strain>
    </source>
</reference>
<protein>
    <recommendedName>
        <fullName evidence="2">Tyr recombinase domain-containing protein</fullName>
    </recommendedName>
</protein>
<dbReference type="GO" id="GO:0015074">
    <property type="term" value="P:DNA integration"/>
    <property type="evidence" value="ECO:0007669"/>
    <property type="project" value="InterPro"/>
</dbReference>